<dbReference type="PANTHER" id="PTHR32305">
    <property type="match status" value="1"/>
</dbReference>
<dbReference type="InterPro" id="IPR022385">
    <property type="entry name" value="Rhs_assc_core"/>
</dbReference>
<gene>
    <name evidence="3" type="ORF">EYY96_01325</name>
</gene>
<dbReference type="NCBIfam" id="TIGR03696">
    <property type="entry name" value="Rhs_assc_core"/>
    <property type="match status" value="1"/>
</dbReference>
<dbReference type="InterPro" id="IPR056823">
    <property type="entry name" value="TEN-like_YD-shell"/>
</dbReference>
<evidence type="ECO:0000313" key="3">
    <source>
        <dbReference type="EMBL" id="TBL70582.1"/>
    </source>
</evidence>
<evidence type="ECO:0000313" key="4">
    <source>
        <dbReference type="Proteomes" id="UP000291600"/>
    </source>
</evidence>
<feature type="domain" description="Teneurin-like YD-shell" evidence="2">
    <location>
        <begin position="200"/>
        <end position="325"/>
    </location>
</feature>
<keyword evidence="1" id="KW-0677">Repeat</keyword>
<dbReference type="PRINTS" id="PR00394">
    <property type="entry name" value="RHSPROTEIN"/>
</dbReference>
<comment type="caution">
    <text evidence="3">The sequence shown here is derived from an EMBL/GenBank/DDBJ whole genome shotgun (WGS) entry which is preliminary data.</text>
</comment>
<evidence type="ECO:0000256" key="1">
    <source>
        <dbReference type="ARBA" id="ARBA00022737"/>
    </source>
</evidence>
<feature type="non-terminal residue" evidence="3">
    <location>
        <position position="1"/>
    </location>
</feature>
<protein>
    <submittedName>
        <fullName evidence="3">RHS repeat protein</fullName>
    </submittedName>
</protein>
<dbReference type="AlphaFoldDB" id="A0ABD7QAY9"/>
<name>A0ABD7QAY9_HAFAL</name>
<dbReference type="RefSeq" id="WP_130970278.1">
    <property type="nucleotide sequence ID" value="NZ_SITJ01000044.1"/>
</dbReference>
<dbReference type="EMBL" id="SITJ01000044">
    <property type="protein sequence ID" value="TBL70582.1"/>
    <property type="molecule type" value="Genomic_DNA"/>
</dbReference>
<dbReference type="InterPro" id="IPR050708">
    <property type="entry name" value="T6SS_VgrG/RHS"/>
</dbReference>
<dbReference type="Pfam" id="PF25023">
    <property type="entry name" value="TEN_YD-shell"/>
    <property type="match status" value="2"/>
</dbReference>
<organism evidence="3 4">
    <name type="scientific">Hafnia alvei</name>
    <dbReference type="NCBI Taxonomy" id="569"/>
    <lineage>
        <taxon>Bacteria</taxon>
        <taxon>Pseudomonadati</taxon>
        <taxon>Pseudomonadota</taxon>
        <taxon>Gammaproteobacteria</taxon>
        <taxon>Enterobacterales</taxon>
        <taxon>Hafniaceae</taxon>
        <taxon>Hafnia</taxon>
    </lineage>
</organism>
<feature type="domain" description="Teneurin-like YD-shell" evidence="2">
    <location>
        <begin position="445"/>
        <end position="518"/>
    </location>
</feature>
<accession>A0ABD7QAY9</accession>
<reference evidence="3 4" key="1">
    <citation type="submission" date="2019-02" db="EMBL/GenBank/DDBJ databases">
        <title>Comparative genomic analysis of the Hafnia genus genomes.</title>
        <authorList>
            <person name="Zhiqiu Y."/>
            <person name="Chao Y."/>
            <person name="Yuhui D."/>
            <person name="Di H."/>
            <person name="Bin L."/>
        </authorList>
    </citation>
    <scope>NUCLEOTIDE SEQUENCE [LARGE SCALE GENOMIC DNA]</scope>
    <source>
        <strain evidence="3 4">PCM_1210</strain>
    </source>
</reference>
<evidence type="ECO:0000259" key="2">
    <source>
        <dbReference type="Pfam" id="PF25023"/>
    </source>
</evidence>
<sequence>LIESDDAGLITQWQHDILGRLVSRTHAVSDDTENAESDIARWEYNLDGQLMAAHHVSEGYPVSVLFERNLSGQINQEQQIVSAPDGSILWQHRIQHRYDANSALLFTTPDDLPTLHWHTYGPGHLLGVALGEHSLLEFDRDTLHRETQRRFGESVLETSYTEVGRLHSLTLSTPNTDPRAQEYRYTPRGQLSDIVSPFSSQHYEYDAAGRLIHERSAHRSADYHLDLAGNRLINHYMPEAFMADMRHPGNRLSEDARFHYQYDQYGNLSQKISKRDAGEVHHYRYDRSHRLVSYLCYQDGEALRGGRYCYDPLGRRIGKQVMQRNQPKHISWFGWDGDKLVLTERDGTRIHTVYLPHSFVPLLRFEGDKSPTIAPLADKLEQEAGITLPPDFKHTLHHIELALRANRLSEEQHAWLNQVQLSPNYLKTLLDPLPDTPYAAQLYDCNHLGTPQQLINLNGHIDWSITLDAWGNTLSEENPHQLHQPIRMQGQQYDEESGLHYNRHRYYDPTIGRYITQDPIELEGGTNFYRYTVNPLQQVDPLGLYNLYDLFIEQWKDNVEGTSSTDISGAIDIVSIGGSAGAGIAFGKKKGELISDICGYLTACGHAGIGGGLSAAITETTTSSQPSTGLSNSAGIFGSGAFLGKFGVAIQTDMDNPGLASTSGSVGIGAGAFAGTLVCYTAQFCLEN</sequence>
<dbReference type="Gene3D" id="2.180.10.10">
    <property type="entry name" value="RHS repeat-associated core"/>
    <property type="match status" value="1"/>
</dbReference>
<proteinExistence type="predicted"/>
<dbReference type="PANTHER" id="PTHR32305:SF15">
    <property type="entry name" value="PROTEIN RHSA-RELATED"/>
    <property type="match status" value="1"/>
</dbReference>
<dbReference type="Proteomes" id="UP000291600">
    <property type="component" value="Unassembled WGS sequence"/>
</dbReference>